<comment type="caution">
    <text evidence="2">The sequence shown here is derived from an EMBL/GenBank/DDBJ whole genome shotgun (WGS) entry which is preliminary data.</text>
</comment>
<name>A0A9D4MLZ4_DREPO</name>
<dbReference type="Proteomes" id="UP000828390">
    <property type="component" value="Unassembled WGS sequence"/>
</dbReference>
<reference evidence="2" key="1">
    <citation type="journal article" date="2019" name="bioRxiv">
        <title>The Genome of the Zebra Mussel, Dreissena polymorpha: A Resource for Invasive Species Research.</title>
        <authorList>
            <person name="McCartney M.A."/>
            <person name="Auch B."/>
            <person name="Kono T."/>
            <person name="Mallez S."/>
            <person name="Zhang Y."/>
            <person name="Obille A."/>
            <person name="Becker A."/>
            <person name="Abrahante J.E."/>
            <person name="Garbe J."/>
            <person name="Badalamenti J.P."/>
            <person name="Herman A."/>
            <person name="Mangelson H."/>
            <person name="Liachko I."/>
            <person name="Sullivan S."/>
            <person name="Sone E.D."/>
            <person name="Koren S."/>
            <person name="Silverstein K.A.T."/>
            <person name="Beckman K.B."/>
            <person name="Gohl D.M."/>
        </authorList>
    </citation>
    <scope>NUCLEOTIDE SEQUENCE</scope>
    <source>
        <strain evidence="2">Duluth1</strain>
        <tissue evidence="2">Whole animal</tissue>
    </source>
</reference>
<protein>
    <submittedName>
        <fullName evidence="2">Uncharacterized protein</fullName>
    </submittedName>
</protein>
<reference evidence="2" key="2">
    <citation type="submission" date="2020-11" db="EMBL/GenBank/DDBJ databases">
        <authorList>
            <person name="McCartney M.A."/>
            <person name="Auch B."/>
            <person name="Kono T."/>
            <person name="Mallez S."/>
            <person name="Becker A."/>
            <person name="Gohl D.M."/>
            <person name="Silverstein K.A.T."/>
            <person name="Koren S."/>
            <person name="Bechman K.B."/>
            <person name="Herman A."/>
            <person name="Abrahante J.E."/>
            <person name="Garbe J."/>
        </authorList>
    </citation>
    <scope>NUCLEOTIDE SEQUENCE</scope>
    <source>
        <strain evidence="2">Duluth1</strain>
        <tissue evidence="2">Whole animal</tissue>
    </source>
</reference>
<accession>A0A9D4MLZ4</accession>
<evidence type="ECO:0000313" key="1">
    <source>
        <dbReference type="EMBL" id="KAH3878163.1"/>
    </source>
</evidence>
<evidence type="ECO:0000313" key="3">
    <source>
        <dbReference type="Proteomes" id="UP000828390"/>
    </source>
</evidence>
<keyword evidence="3" id="KW-1185">Reference proteome</keyword>
<evidence type="ECO:0000313" key="2">
    <source>
        <dbReference type="EMBL" id="KAH3878389.1"/>
    </source>
</evidence>
<dbReference type="AlphaFoldDB" id="A0A9D4MLZ4"/>
<gene>
    <name evidence="1" type="ORF">DPMN_002049</name>
    <name evidence="2" type="ORF">DPMN_002280</name>
</gene>
<dbReference type="EMBL" id="JAIWYP010000001">
    <property type="protein sequence ID" value="KAH3878163.1"/>
    <property type="molecule type" value="Genomic_DNA"/>
</dbReference>
<organism evidence="2 3">
    <name type="scientific">Dreissena polymorpha</name>
    <name type="common">Zebra mussel</name>
    <name type="synonym">Mytilus polymorpha</name>
    <dbReference type="NCBI Taxonomy" id="45954"/>
    <lineage>
        <taxon>Eukaryota</taxon>
        <taxon>Metazoa</taxon>
        <taxon>Spiralia</taxon>
        <taxon>Lophotrochozoa</taxon>
        <taxon>Mollusca</taxon>
        <taxon>Bivalvia</taxon>
        <taxon>Autobranchia</taxon>
        <taxon>Heteroconchia</taxon>
        <taxon>Euheterodonta</taxon>
        <taxon>Imparidentia</taxon>
        <taxon>Neoheterodontei</taxon>
        <taxon>Myida</taxon>
        <taxon>Dreissenoidea</taxon>
        <taxon>Dreissenidae</taxon>
        <taxon>Dreissena</taxon>
    </lineage>
</organism>
<sequence>MKPKTTNVLSVFTSYETNERGDDNAVMDRTYKECYVNCRESIVNDPLTDANLTRALVYDMEIVIQ</sequence>
<proteinExistence type="predicted"/>
<dbReference type="EMBL" id="JAIWYP010000001">
    <property type="protein sequence ID" value="KAH3878389.1"/>
    <property type="molecule type" value="Genomic_DNA"/>
</dbReference>